<feature type="region of interest" description="Disordered" evidence="1">
    <location>
        <begin position="21"/>
        <end position="59"/>
    </location>
</feature>
<dbReference type="EMBL" id="FXBJ01000002">
    <property type="protein sequence ID" value="SMH26930.1"/>
    <property type="molecule type" value="Genomic_DNA"/>
</dbReference>
<reference evidence="2 3" key="1">
    <citation type="submission" date="2017-04" db="EMBL/GenBank/DDBJ databases">
        <authorList>
            <person name="Afonso C.L."/>
            <person name="Miller P.J."/>
            <person name="Scott M.A."/>
            <person name="Spackman E."/>
            <person name="Goraichik I."/>
            <person name="Dimitrov K.M."/>
            <person name="Suarez D.L."/>
            <person name="Swayne D.E."/>
        </authorList>
    </citation>
    <scope>NUCLEOTIDE SEQUENCE [LARGE SCALE GENOMIC DNA]</scope>
    <source>
        <strain evidence="2 3">LMG26642</strain>
    </source>
</reference>
<dbReference type="PROSITE" id="PS51257">
    <property type="entry name" value="PROKAR_LIPOPROTEIN"/>
    <property type="match status" value="1"/>
</dbReference>
<feature type="compositionally biased region" description="Low complexity" evidence="1">
    <location>
        <begin position="23"/>
        <end position="39"/>
    </location>
</feature>
<dbReference type="STRING" id="1073423.SAMN04488700_0330"/>
<name>A0A1X7MQ45_9LACT</name>
<gene>
    <name evidence="2" type="ORF">SAMN04488700_0330</name>
</gene>
<evidence type="ECO:0008006" key="4">
    <source>
        <dbReference type="Google" id="ProtNLM"/>
    </source>
</evidence>
<dbReference type="AlphaFoldDB" id="A0A1X7MQ45"/>
<dbReference type="RefSeq" id="WP_085558685.1">
    <property type="nucleotide sequence ID" value="NZ_FOAH01000069.1"/>
</dbReference>
<evidence type="ECO:0000256" key="1">
    <source>
        <dbReference type="SAM" id="MobiDB-lite"/>
    </source>
</evidence>
<keyword evidence="3" id="KW-1185">Reference proteome</keyword>
<proteinExistence type="predicted"/>
<evidence type="ECO:0000313" key="2">
    <source>
        <dbReference type="EMBL" id="SMH26930.1"/>
    </source>
</evidence>
<accession>A0A1X7MQ45</accession>
<dbReference type="Proteomes" id="UP000193435">
    <property type="component" value="Unassembled WGS sequence"/>
</dbReference>
<evidence type="ECO:0000313" key="3">
    <source>
        <dbReference type="Proteomes" id="UP000193435"/>
    </source>
</evidence>
<feature type="compositionally biased region" description="Basic and acidic residues" evidence="1">
    <location>
        <begin position="40"/>
        <end position="59"/>
    </location>
</feature>
<organism evidence="2 3">
    <name type="scientific">Carnobacterium iners</name>
    <dbReference type="NCBI Taxonomy" id="1073423"/>
    <lineage>
        <taxon>Bacteria</taxon>
        <taxon>Bacillati</taxon>
        <taxon>Bacillota</taxon>
        <taxon>Bacilli</taxon>
        <taxon>Lactobacillales</taxon>
        <taxon>Carnobacteriaceae</taxon>
        <taxon>Carnobacterium</taxon>
    </lineage>
</organism>
<sequence length="81" mass="8740">MKKLLFATTLSIIGSTLMGCGQTASNEAESSSQATSSSKQQKETNEYSGTVKEDGSKEEQQLLLSNLKQTKEKDSSLSFDV</sequence>
<protein>
    <recommendedName>
        <fullName evidence="4">Lipoprotein</fullName>
    </recommendedName>
</protein>